<keyword evidence="3" id="KW-1003">Cell membrane</keyword>
<keyword evidence="4" id="KW-0716">Sensory transduction</keyword>
<keyword evidence="16" id="KW-1185">Reference proteome</keyword>
<dbReference type="EMBL" id="SGJD01010454">
    <property type="protein sequence ID" value="KAB0388866.1"/>
    <property type="molecule type" value="Genomic_DNA"/>
</dbReference>
<organism evidence="15 16">
    <name type="scientific">Balaenoptera physalus</name>
    <name type="common">Fin whale</name>
    <name type="synonym">Balaena physalus</name>
    <dbReference type="NCBI Taxonomy" id="9770"/>
    <lineage>
        <taxon>Eukaryota</taxon>
        <taxon>Metazoa</taxon>
        <taxon>Chordata</taxon>
        <taxon>Craniata</taxon>
        <taxon>Vertebrata</taxon>
        <taxon>Euteleostomi</taxon>
        <taxon>Mammalia</taxon>
        <taxon>Eutheria</taxon>
        <taxon>Laurasiatheria</taxon>
        <taxon>Artiodactyla</taxon>
        <taxon>Whippomorpha</taxon>
        <taxon>Cetacea</taxon>
        <taxon>Mysticeti</taxon>
        <taxon>Balaenopteridae</taxon>
        <taxon>Balaenoptera</taxon>
    </lineage>
</organism>
<sequence>GWCSLGNLVLLSHDAPRQCYHHPSIPLGLQTPQSHSTWGVQISLSHVGPLWLSLCLPCPGIQGVCPPGCNVLRLLCCSLQSSTLCLCRAPSALSYPGIYGVAQWVVTTLIQSTLTLQLPFCGHCQVDHFFCEVPVLIKLACVDTTFIQAELFVVSVLFLVVSLSLIVMSYGHITQAVLKIKSATGRREAFGTCSSHLMVAIIFYGTIIFMYLQPAKSRSKDQGKFVFSLLHCVGTRSIATLILWANYLGDLLMSSPGSGTLTGNTFIFPLKTQAPGDAVDKEVVFLVGEQRGTNRGCTLELESQEQARTEEVLEGGMSSSFLEYTVHMGMVKSSNESNITGFILLGFSDYPQLQKVLFVVILILYLLTILGNTTIILISRLEPKLHTPMYFFLSHLSFLDLCFTSSVIPQLLVNLWEPMKTITYGGCVVQLYVSLALGSTECVLLALMSYDRYVAICRPLHYTLLMHPHFCMTLTSLAWLSGVTTTLVQSTLTLQLPFCGHHQVDHFICEVPVLIKLACVDTTFNEAELFVASILFLIVPVSFILVSYGYIAQAVLKIKSATGRKKVFGTCSSHVTVVIIFYGTIMFMYLQSAKSTYKDQGKFVSLFYTVVTPMLNPLIYTLRNKEVKGALRKVLGKIQVLQKVLCVIILILYLLTILGTITVILLSHLDPKLHIPIYFFLLNFSFLDLYFTIGIIPQILVNLRDSVKSITYHRCVIQLYIFHALGFIVCILLAVIAYNFYAAICCPLYYVFIMHIDLCHIPLPFCSHHQVDHFICEVPVFIQLACVDTTFTTCECVCLCVCVCYLSPLFWTYGYIYQAVLKIKLATGRKKAFETSFLICWLSPFSMEPSSSCICSQPRCGDHNAQPSYLYFKKQR</sequence>
<feature type="non-terminal residue" evidence="15">
    <location>
        <position position="1"/>
    </location>
</feature>
<dbReference type="PROSITE" id="PS50262">
    <property type="entry name" value="G_PROTEIN_RECEP_F1_2"/>
    <property type="match status" value="2"/>
</dbReference>
<feature type="transmembrane region" description="Helical" evidence="13">
    <location>
        <begin position="530"/>
        <end position="551"/>
    </location>
</feature>
<feature type="transmembrane region" description="Helical" evidence="13">
    <location>
        <begin position="644"/>
        <end position="669"/>
    </location>
</feature>
<dbReference type="SUPFAM" id="SSF81321">
    <property type="entry name" value="Family A G protein-coupled receptor-like"/>
    <property type="match status" value="3"/>
</dbReference>
<keyword evidence="7 13" id="KW-1133">Transmembrane helix</keyword>
<keyword evidence="6" id="KW-0552">Olfaction</keyword>
<comment type="function">
    <text evidence="1">Putative odorant or sperm cell receptor.</text>
</comment>
<gene>
    <name evidence="15" type="ORF">E2I00_015043</name>
</gene>
<evidence type="ECO:0000256" key="7">
    <source>
        <dbReference type="ARBA" id="ARBA00022989"/>
    </source>
</evidence>
<feature type="transmembrane region" description="Helical" evidence="13">
    <location>
        <begin position="390"/>
        <end position="411"/>
    </location>
</feature>
<feature type="transmembrane region" description="Helical" evidence="13">
    <location>
        <begin position="571"/>
        <end position="591"/>
    </location>
</feature>
<feature type="transmembrane region" description="Helical" evidence="13">
    <location>
        <begin position="151"/>
        <end position="173"/>
    </location>
</feature>
<evidence type="ECO:0000259" key="14">
    <source>
        <dbReference type="PROSITE" id="PS50262"/>
    </source>
</evidence>
<dbReference type="PANTHER" id="PTHR26453">
    <property type="entry name" value="OLFACTORY RECEPTOR"/>
    <property type="match status" value="1"/>
</dbReference>
<dbReference type="GO" id="GO:0004984">
    <property type="term" value="F:olfactory receptor activity"/>
    <property type="evidence" value="ECO:0007669"/>
    <property type="project" value="InterPro"/>
</dbReference>
<feature type="transmembrane region" description="Helical" evidence="13">
    <location>
        <begin position="225"/>
        <end position="247"/>
    </location>
</feature>
<dbReference type="FunFam" id="1.20.1070.10:FF:000005">
    <property type="entry name" value="Olfactory receptor"/>
    <property type="match status" value="1"/>
</dbReference>
<evidence type="ECO:0000256" key="10">
    <source>
        <dbReference type="ARBA" id="ARBA00023170"/>
    </source>
</evidence>
<feature type="non-terminal residue" evidence="15">
    <location>
        <position position="876"/>
    </location>
</feature>
<feature type="transmembrane region" description="Helical" evidence="13">
    <location>
        <begin position="193"/>
        <end position="213"/>
    </location>
</feature>
<feature type="domain" description="G-protein coupled receptors family 1 profile" evidence="14">
    <location>
        <begin position="659"/>
        <end position="750"/>
    </location>
</feature>
<dbReference type="PRINTS" id="PR00237">
    <property type="entry name" value="GPCRRHODOPSN"/>
</dbReference>
<evidence type="ECO:0000256" key="2">
    <source>
        <dbReference type="ARBA" id="ARBA00004651"/>
    </source>
</evidence>
<evidence type="ECO:0000256" key="9">
    <source>
        <dbReference type="ARBA" id="ARBA00023136"/>
    </source>
</evidence>
<reference evidence="15 16" key="1">
    <citation type="journal article" date="2019" name="PLoS ONE">
        <title>Genomic analyses reveal an absence of contemporary introgressive admixture between fin whales and blue whales, despite known hybrids.</title>
        <authorList>
            <person name="Westbury M.V."/>
            <person name="Petersen B."/>
            <person name="Lorenzen E.D."/>
        </authorList>
    </citation>
    <scope>NUCLEOTIDE SEQUENCE [LARGE SCALE GENOMIC DNA]</scope>
    <source>
        <strain evidence="15">FinWhale-01</strain>
    </source>
</reference>
<protein>
    <recommendedName>
        <fullName evidence="14">G-protein coupled receptors family 1 profile domain-containing protein</fullName>
    </recommendedName>
</protein>
<evidence type="ECO:0000256" key="4">
    <source>
        <dbReference type="ARBA" id="ARBA00022606"/>
    </source>
</evidence>
<evidence type="ECO:0000256" key="1">
    <source>
        <dbReference type="ARBA" id="ARBA00003929"/>
    </source>
</evidence>
<dbReference type="InterPro" id="IPR000725">
    <property type="entry name" value="Olfact_rcpt"/>
</dbReference>
<dbReference type="GO" id="GO:0004930">
    <property type="term" value="F:G protein-coupled receptor activity"/>
    <property type="evidence" value="ECO:0007669"/>
    <property type="project" value="UniProtKB-KW"/>
</dbReference>
<feature type="domain" description="G-protein coupled receptors family 1 profile" evidence="14">
    <location>
        <begin position="371"/>
        <end position="620"/>
    </location>
</feature>
<name>A0A643BLL6_BALPH</name>
<dbReference type="Gene3D" id="1.20.1070.10">
    <property type="entry name" value="Rhodopsin 7-helix transmembrane proteins"/>
    <property type="match status" value="2"/>
</dbReference>
<dbReference type="PROSITE" id="PS00237">
    <property type="entry name" value="G_PROTEIN_RECEP_F1_1"/>
    <property type="match status" value="1"/>
</dbReference>
<evidence type="ECO:0000256" key="5">
    <source>
        <dbReference type="ARBA" id="ARBA00022692"/>
    </source>
</evidence>
<feature type="transmembrane region" description="Helical" evidence="13">
    <location>
        <begin position="356"/>
        <end position="378"/>
    </location>
</feature>
<feature type="transmembrane region" description="Helical" evidence="13">
    <location>
        <begin position="675"/>
        <end position="696"/>
    </location>
</feature>
<dbReference type="AlphaFoldDB" id="A0A643BLL6"/>
<feature type="transmembrane region" description="Helical" evidence="13">
    <location>
        <begin position="603"/>
        <end position="623"/>
    </location>
</feature>
<dbReference type="Proteomes" id="UP000437017">
    <property type="component" value="Unassembled WGS sequence"/>
</dbReference>
<evidence type="ECO:0000256" key="12">
    <source>
        <dbReference type="RuleBase" id="RU000688"/>
    </source>
</evidence>
<dbReference type="InterPro" id="IPR017452">
    <property type="entry name" value="GPCR_Rhodpsn_7TM"/>
</dbReference>
<keyword evidence="8 12" id="KW-0297">G-protein coupled receptor</keyword>
<comment type="subcellular location">
    <subcellularLocation>
        <location evidence="2">Cell membrane</location>
        <topology evidence="2">Multi-pass membrane protein</topology>
    </subcellularLocation>
</comment>
<feature type="transmembrane region" description="Helical" evidence="13">
    <location>
        <begin position="431"/>
        <end position="450"/>
    </location>
</feature>
<dbReference type="CDD" id="cd15947">
    <property type="entry name" value="7tmA_OR2B-like"/>
    <property type="match status" value="1"/>
</dbReference>
<dbReference type="PRINTS" id="PR00245">
    <property type="entry name" value="OLFACTORYR"/>
</dbReference>
<evidence type="ECO:0000313" key="15">
    <source>
        <dbReference type="EMBL" id="KAB0388866.1"/>
    </source>
</evidence>
<keyword evidence="5 12" id="KW-0812">Transmembrane</keyword>
<dbReference type="Pfam" id="PF13853">
    <property type="entry name" value="7tm_4"/>
    <property type="match status" value="3"/>
</dbReference>
<evidence type="ECO:0000313" key="16">
    <source>
        <dbReference type="Proteomes" id="UP000437017"/>
    </source>
</evidence>
<dbReference type="InterPro" id="IPR000276">
    <property type="entry name" value="GPCR_Rhodpsn"/>
</dbReference>
<feature type="transmembrane region" description="Helical" evidence="13">
    <location>
        <begin position="717"/>
        <end position="741"/>
    </location>
</feature>
<evidence type="ECO:0000256" key="6">
    <source>
        <dbReference type="ARBA" id="ARBA00022725"/>
    </source>
</evidence>
<evidence type="ECO:0000256" key="11">
    <source>
        <dbReference type="ARBA" id="ARBA00023224"/>
    </source>
</evidence>
<keyword evidence="9 13" id="KW-0472">Membrane</keyword>
<dbReference type="GO" id="GO:0005886">
    <property type="term" value="C:plasma membrane"/>
    <property type="evidence" value="ECO:0007669"/>
    <property type="project" value="UniProtKB-SubCell"/>
</dbReference>
<keyword evidence="10 12" id="KW-0675">Receptor</keyword>
<evidence type="ECO:0000256" key="3">
    <source>
        <dbReference type="ARBA" id="ARBA00022475"/>
    </source>
</evidence>
<evidence type="ECO:0000256" key="8">
    <source>
        <dbReference type="ARBA" id="ARBA00023040"/>
    </source>
</evidence>
<dbReference type="OrthoDB" id="5950740at2759"/>
<proteinExistence type="inferred from homology"/>
<comment type="similarity">
    <text evidence="12">Belongs to the G-protein coupled receptor 1 family.</text>
</comment>
<accession>A0A643BLL6</accession>
<evidence type="ECO:0000256" key="13">
    <source>
        <dbReference type="SAM" id="Phobius"/>
    </source>
</evidence>
<keyword evidence="11 12" id="KW-0807">Transducer</keyword>
<comment type="caution">
    <text evidence="15">The sequence shown here is derived from an EMBL/GenBank/DDBJ whole genome shotgun (WGS) entry which is preliminary data.</text>
</comment>